<sequence length="69" mass="8206">MLFLFVLLWTKYNIGFLALLTSSVWVFSEIKKLIERYLERRCSGKQRTPLEYPQCVQIWILGVSKHADQ</sequence>
<feature type="transmembrane region" description="Helical" evidence="1">
    <location>
        <begin position="12"/>
        <end position="30"/>
    </location>
</feature>
<evidence type="ECO:0000256" key="1">
    <source>
        <dbReference type="SAM" id="Phobius"/>
    </source>
</evidence>
<organism evidence="2 3">
    <name type="scientific">Molorchus minor</name>
    <dbReference type="NCBI Taxonomy" id="1323400"/>
    <lineage>
        <taxon>Eukaryota</taxon>
        <taxon>Metazoa</taxon>
        <taxon>Ecdysozoa</taxon>
        <taxon>Arthropoda</taxon>
        <taxon>Hexapoda</taxon>
        <taxon>Insecta</taxon>
        <taxon>Pterygota</taxon>
        <taxon>Neoptera</taxon>
        <taxon>Endopterygota</taxon>
        <taxon>Coleoptera</taxon>
        <taxon>Polyphaga</taxon>
        <taxon>Cucujiformia</taxon>
        <taxon>Chrysomeloidea</taxon>
        <taxon>Cerambycidae</taxon>
        <taxon>Lamiinae</taxon>
        <taxon>Monochamini</taxon>
        <taxon>Molorchus</taxon>
    </lineage>
</organism>
<accession>A0ABQ9JSW9</accession>
<keyword evidence="1" id="KW-0812">Transmembrane</keyword>
<keyword evidence="3" id="KW-1185">Reference proteome</keyword>
<proteinExistence type="predicted"/>
<comment type="caution">
    <text evidence="2">The sequence shown here is derived from an EMBL/GenBank/DDBJ whole genome shotgun (WGS) entry which is preliminary data.</text>
</comment>
<reference evidence="2" key="1">
    <citation type="journal article" date="2023" name="Insect Mol. Biol.">
        <title>Genome sequencing provides insights into the evolution of gene families encoding plant cell wall-degrading enzymes in longhorned beetles.</title>
        <authorList>
            <person name="Shin N.R."/>
            <person name="Okamura Y."/>
            <person name="Kirsch R."/>
            <person name="Pauchet Y."/>
        </authorList>
    </citation>
    <scope>NUCLEOTIDE SEQUENCE</scope>
    <source>
        <strain evidence="2">MMC_N1</strain>
    </source>
</reference>
<protein>
    <submittedName>
        <fullName evidence="2">Uncharacterized protein</fullName>
    </submittedName>
</protein>
<evidence type="ECO:0000313" key="2">
    <source>
        <dbReference type="EMBL" id="KAJ8981396.1"/>
    </source>
</evidence>
<gene>
    <name evidence="2" type="ORF">NQ317_002590</name>
</gene>
<name>A0ABQ9JSW9_9CUCU</name>
<dbReference type="EMBL" id="JAPWTJ010000185">
    <property type="protein sequence ID" value="KAJ8981396.1"/>
    <property type="molecule type" value="Genomic_DNA"/>
</dbReference>
<keyword evidence="1" id="KW-0472">Membrane</keyword>
<evidence type="ECO:0000313" key="3">
    <source>
        <dbReference type="Proteomes" id="UP001162164"/>
    </source>
</evidence>
<dbReference type="Proteomes" id="UP001162164">
    <property type="component" value="Unassembled WGS sequence"/>
</dbReference>
<keyword evidence="1" id="KW-1133">Transmembrane helix</keyword>